<evidence type="ECO:0000313" key="3">
    <source>
        <dbReference type="Proteomes" id="UP001387447"/>
    </source>
</evidence>
<name>A0ABU9ET25_LIMFS</name>
<keyword evidence="1" id="KW-1133">Transmembrane helix</keyword>
<gene>
    <name evidence="2" type="ORF">AAEJ74_26655</name>
</gene>
<feature type="transmembrane region" description="Helical" evidence="1">
    <location>
        <begin position="119"/>
        <end position="138"/>
    </location>
</feature>
<evidence type="ECO:0000256" key="1">
    <source>
        <dbReference type="SAM" id="Phobius"/>
    </source>
</evidence>
<dbReference type="EMBL" id="JBBWYZ010000030">
    <property type="protein sequence ID" value="MEK9515108.1"/>
    <property type="molecule type" value="Genomic_DNA"/>
</dbReference>
<evidence type="ECO:0000313" key="2">
    <source>
        <dbReference type="EMBL" id="MEK9515108.1"/>
    </source>
</evidence>
<keyword evidence="3" id="KW-1185">Reference proteome</keyword>
<sequence length="157" mass="18075">MKLVTIGQIWYDPLFYVPAFLSLVFLILGGLTYVLDLLSPPFWIEIILELSNSTYEEVTNTCGVANLGLQIIDGLSSNWPFVLLWLGLGWIAFMWMMIIPLDHLFCYSIKIRYDIAGKIAYFNAIFWTVATLIIWLYVHPWLIARFLAGILYLIQGC</sequence>
<organism evidence="2 3">
    <name type="scientific">Limnospira fusiformis PMC 851.14</name>
    <dbReference type="NCBI Taxonomy" id="2219512"/>
    <lineage>
        <taxon>Bacteria</taxon>
        <taxon>Bacillati</taxon>
        <taxon>Cyanobacteriota</taxon>
        <taxon>Cyanophyceae</taxon>
        <taxon>Oscillatoriophycideae</taxon>
        <taxon>Oscillatoriales</taxon>
        <taxon>Sirenicapillariaceae</taxon>
        <taxon>Limnospira</taxon>
    </lineage>
</organism>
<keyword evidence="1" id="KW-0472">Membrane</keyword>
<protein>
    <submittedName>
        <fullName evidence="2">Uncharacterized protein</fullName>
    </submittedName>
</protein>
<accession>A0ABU9ET25</accession>
<feature type="transmembrane region" description="Helical" evidence="1">
    <location>
        <begin position="82"/>
        <end position="107"/>
    </location>
</feature>
<dbReference type="RefSeq" id="WP_315690309.1">
    <property type="nucleotide sequence ID" value="NZ_JBBWYZ010000030.1"/>
</dbReference>
<keyword evidence="1" id="KW-0812">Transmembrane</keyword>
<comment type="caution">
    <text evidence="2">The sequence shown here is derived from an EMBL/GenBank/DDBJ whole genome shotgun (WGS) entry which is preliminary data.</text>
</comment>
<dbReference type="Proteomes" id="UP001387447">
    <property type="component" value="Unassembled WGS sequence"/>
</dbReference>
<feature type="transmembrane region" description="Helical" evidence="1">
    <location>
        <begin position="14"/>
        <end position="35"/>
    </location>
</feature>
<reference evidence="2 3" key="1">
    <citation type="journal article" date="2024" name="Front. Microbiol.">
        <title>Transcriptomic insights into the dominance of two phototrophs throughout the water column of a tropical hypersaline-alkaline crater lake (Dziani Dzaha, Mayotte).</title>
        <authorList>
            <person name="Duperron S."/>
            <person name="Halary S."/>
            <person name="Bouly J.-P."/>
            <person name="Roussel T."/>
            <person name="Hugoni M."/>
            <person name="Bruto M."/>
            <person name="Oger P."/>
            <person name="Duval C."/>
            <person name="Woo A."/>
            <person name="Jezequiel D."/>
            <person name="Ader M."/>
            <person name="Leboulanger C."/>
            <person name="Agogue H."/>
            <person name="Grossi V."/>
            <person name="Trousselier M."/>
            <person name="Bernard C."/>
        </authorList>
    </citation>
    <scope>NUCLEOTIDE SEQUENCE [LARGE SCALE GENOMIC DNA]</scope>
    <source>
        <strain evidence="2 3">PMC 851.14</strain>
    </source>
</reference>
<proteinExistence type="predicted"/>